<feature type="transmembrane region" description="Helical" evidence="9">
    <location>
        <begin position="184"/>
        <end position="202"/>
    </location>
</feature>
<feature type="transmembrane region" description="Helical" evidence="9">
    <location>
        <begin position="209"/>
        <end position="229"/>
    </location>
</feature>
<comment type="subcellular location">
    <subcellularLocation>
        <location evidence="1 9">Cell membrane</location>
        <topology evidence="1 9">Multi-pass membrane protein</topology>
    </subcellularLocation>
</comment>
<feature type="transmembrane region" description="Helical" evidence="9">
    <location>
        <begin position="147"/>
        <end position="164"/>
    </location>
</feature>
<dbReference type="Proteomes" id="UP000809829">
    <property type="component" value="Unassembled WGS sequence"/>
</dbReference>
<dbReference type="EMBL" id="JAFBFC010000006">
    <property type="protein sequence ID" value="MBM7704306.1"/>
    <property type="molecule type" value="Genomic_DNA"/>
</dbReference>
<dbReference type="RefSeq" id="WP_205188314.1">
    <property type="nucleotide sequence ID" value="NZ_JAFBFC010000006.1"/>
</dbReference>
<evidence type="ECO:0000256" key="2">
    <source>
        <dbReference type="ARBA" id="ARBA00009261"/>
    </source>
</evidence>
<keyword evidence="8 9" id="KW-0472">Membrane</keyword>
<proteinExistence type="inferred from homology"/>
<gene>
    <name evidence="10" type="ORF">JOC83_003161</name>
</gene>
<dbReference type="Gene3D" id="1.20.1740.10">
    <property type="entry name" value="Amino acid/polyamine transporter I"/>
    <property type="match status" value="1"/>
</dbReference>
<keyword evidence="5 9" id="KW-0812">Transmembrane</keyword>
<feature type="transmembrane region" description="Helical" evidence="9">
    <location>
        <begin position="98"/>
        <end position="119"/>
    </location>
</feature>
<evidence type="ECO:0000256" key="1">
    <source>
        <dbReference type="ARBA" id="ARBA00004651"/>
    </source>
</evidence>
<dbReference type="PROSITE" id="PS00873">
    <property type="entry name" value="NA_ALANINE_SYMP"/>
    <property type="match status" value="1"/>
</dbReference>
<evidence type="ECO:0000256" key="4">
    <source>
        <dbReference type="ARBA" id="ARBA00022475"/>
    </source>
</evidence>
<dbReference type="PANTHER" id="PTHR30330">
    <property type="entry name" value="AGSS FAMILY TRANSPORTER, SODIUM-ALANINE"/>
    <property type="match status" value="1"/>
</dbReference>
<evidence type="ECO:0000256" key="5">
    <source>
        <dbReference type="ARBA" id="ARBA00022692"/>
    </source>
</evidence>
<dbReference type="InterPro" id="IPR001463">
    <property type="entry name" value="Na/Ala_symport"/>
</dbReference>
<keyword evidence="4 9" id="KW-1003">Cell membrane</keyword>
<evidence type="ECO:0000256" key="6">
    <source>
        <dbReference type="ARBA" id="ARBA00022847"/>
    </source>
</evidence>
<feature type="transmembrane region" description="Helical" evidence="9">
    <location>
        <begin position="414"/>
        <end position="437"/>
    </location>
</feature>
<keyword evidence="11" id="KW-1185">Reference proteome</keyword>
<feature type="transmembrane region" description="Helical" evidence="9">
    <location>
        <begin position="241"/>
        <end position="261"/>
    </location>
</feature>
<keyword evidence="3 9" id="KW-0813">Transport</keyword>
<dbReference type="PRINTS" id="PR00175">
    <property type="entry name" value="NAALASMPORT"/>
</dbReference>
<organism evidence="10 11">
    <name type="scientific">Priestia iocasae</name>
    <dbReference type="NCBI Taxonomy" id="2291674"/>
    <lineage>
        <taxon>Bacteria</taxon>
        <taxon>Bacillati</taxon>
        <taxon>Bacillota</taxon>
        <taxon>Bacilli</taxon>
        <taxon>Bacillales</taxon>
        <taxon>Bacillaceae</taxon>
        <taxon>Priestia</taxon>
    </lineage>
</organism>
<accession>A0ABS2QXU5</accession>
<feature type="transmembrane region" description="Helical" evidence="9">
    <location>
        <begin position="348"/>
        <end position="370"/>
    </location>
</feature>
<keyword evidence="6 9" id="KW-0769">Symport</keyword>
<evidence type="ECO:0000313" key="11">
    <source>
        <dbReference type="Proteomes" id="UP000809829"/>
    </source>
</evidence>
<evidence type="ECO:0000256" key="7">
    <source>
        <dbReference type="ARBA" id="ARBA00022989"/>
    </source>
</evidence>
<evidence type="ECO:0000256" key="9">
    <source>
        <dbReference type="RuleBase" id="RU363064"/>
    </source>
</evidence>
<evidence type="ECO:0000313" key="10">
    <source>
        <dbReference type="EMBL" id="MBM7704306.1"/>
    </source>
</evidence>
<dbReference type="Pfam" id="PF01235">
    <property type="entry name" value="Na_Ala_symp"/>
    <property type="match status" value="1"/>
</dbReference>
<reference evidence="10 11" key="1">
    <citation type="submission" date="2021-01" db="EMBL/GenBank/DDBJ databases">
        <title>Genomic Encyclopedia of Type Strains, Phase IV (KMG-IV): sequencing the most valuable type-strain genomes for metagenomic binning, comparative biology and taxonomic classification.</title>
        <authorList>
            <person name="Goeker M."/>
        </authorList>
    </citation>
    <scope>NUCLEOTIDE SEQUENCE [LARGE SCALE GENOMIC DNA]</scope>
    <source>
        <strain evidence="10 11">DSM 104297</strain>
    </source>
</reference>
<comment type="similarity">
    <text evidence="2 9">Belongs to the alanine or glycine:cation symporter (AGCS) (TC 2.A.25) family.</text>
</comment>
<evidence type="ECO:0000256" key="8">
    <source>
        <dbReference type="ARBA" id="ARBA00023136"/>
    </source>
</evidence>
<comment type="caution">
    <text evidence="10">The sequence shown here is derived from an EMBL/GenBank/DDBJ whole genome shotgun (WGS) entry which is preliminary data.</text>
</comment>
<dbReference type="PANTHER" id="PTHR30330:SF14">
    <property type="entry name" value="SODIUM_AMINO ACID (ALANINE) SYMPORTER"/>
    <property type="match status" value="1"/>
</dbReference>
<feature type="transmembrane region" description="Helical" evidence="9">
    <location>
        <begin position="300"/>
        <end position="323"/>
    </location>
</feature>
<keyword evidence="7 9" id="KW-1133">Transmembrane helix</keyword>
<feature type="transmembrane region" description="Helical" evidence="9">
    <location>
        <begin position="390"/>
        <end position="408"/>
    </location>
</feature>
<name>A0ABS2QXU5_9BACI</name>
<sequence>MDLFQIIDKINGFLWGPFMLAFLLGAGILYTFRLRFIQITMVKQAFYHTFGGLFNKKEKEEGGGITSFQALATSIAAQVGTGNLAGVATAIAAGGPGAIFWMWISSFLGMATIFAEAVLAQKYKEEKDGQVVGGPAYYIQKGVGSKALAVFFAVSIIIALGFVGNMVQSNSIAAAFDTFNVPRVVIGIIVAILIGFIIFGGIQRIAKIASTVVPFMALFYIGGSLIIVFANFTDVLAAFELIFYAAFNPEAATGGVIGATIKEAIRYGVSRGLFSNEAGMGSTPHAHAVAKVKHPAQQGLVAIMAVIIDTVIICTLTALVIIITKSYESGMTGIQLTQESFTRGLGDFGYPFIAICLFFFAFTTILGWYYFGETNVKYLFGQKGINAYRALVLVFIVVGTTINVPLVWELADTFNALMVFPNILALFILSPVVVRIYKDFKTKG</sequence>
<feature type="transmembrane region" description="Helical" evidence="9">
    <location>
        <begin position="12"/>
        <end position="32"/>
    </location>
</feature>
<dbReference type="NCBIfam" id="TIGR00835">
    <property type="entry name" value="agcS"/>
    <property type="match status" value="1"/>
</dbReference>
<evidence type="ECO:0000256" key="3">
    <source>
        <dbReference type="ARBA" id="ARBA00022448"/>
    </source>
</evidence>
<protein>
    <submittedName>
        <fullName evidence="10">AGCS family alanine or glycine:cation symporter</fullName>
    </submittedName>
</protein>